<keyword evidence="2 3" id="KW-0143">Chaperone</keyword>
<accession>A0A7Z0HZM9</accession>
<dbReference type="EMBL" id="JACBXS010000016">
    <property type="protein sequence ID" value="NYS25226.1"/>
    <property type="molecule type" value="Genomic_DNA"/>
</dbReference>
<dbReference type="PANTHER" id="PTHR33643">
    <property type="entry name" value="UREASE ACCESSORY PROTEIN D"/>
    <property type="match status" value="1"/>
</dbReference>
<evidence type="ECO:0000313" key="5">
    <source>
        <dbReference type="Proteomes" id="UP000529417"/>
    </source>
</evidence>
<dbReference type="PANTHER" id="PTHR33643:SF1">
    <property type="entry name" value="UREASE ACCESSORY PROTEIN D"/>
    <property type="match status" value="1"/>
</dbReference>
<gene>
    <name evidence="3" type="primary">ureD</name>
    <name evidence="4" type="ORF">HUK65_09500</name>
</gene>
<name>A0A7Z0HZM9_9RHOB</name>
<comment type="subcellular location">
    <subcellularLocation>
        <location evidence="3">Cytoplasm</location>
    </subcellularLocation>
</comment>
<proteinExistence type="inferred from homology"/>
<comment type="subunit">
    <text evidence="3">UreD, UreF and UreG form a complex that acts as a GTP-hydrolysis-dependent molecular chaperone, activating the urease apoprotein by helping to assemble the nickel containing metallocenter of UreC. The UreE protein probably delivers the nickel.</text>
</comment>
<organism evidence="4 5">
    <name type="scientific">Rhabdonatronobacter sediminivivens</name>
    <dbReference type="NCBI Taxonomy" id="2743469"/>
    <lineage>
        <taxon>Bacteria</taxon>
        <taxon>Pseudomonadati</taxon>
        <taxon>Pseudomonadota</taxon>
        <taxon>Alphaproteobacteria</taxon>
        <taxon>Rhodobacterales</taxon>
        <taxon>Paracoccaceae</taxon>
        <taxon>Rhabdonatronobacter</taxon>
    </lineage>
</organism>
<sequence>MNAQAGIEQLQRSKGAAHAGFALSDRRICLRELHQSGSAKAIVLPGPAPEVVFLNTSGGLTGCDRLDYALTLGPGCHLTATTQTAERIYRSPGGLAQIGVRAQVGAGAHLDWLPQETILFDHAAARRRTEIDLAPDATCLMAETVVLGRAAMGERVARTAFTDWRILRRGAVPLHMEVLRLCDAALRMGAAGLDGVRAVASVILAAPGAADALGPVRASLDVDGVRGAASAFAGRLVIRLMAADAWPLRLQMVRLLSVLRPGPLPRVWQC</sequence>
<dbReference type="GO" id="GO:0005737">
    <property type="term" value="C:cytoplasm"/>
    <property type="evidence" value="ECO:0007669"/>
    <property type="project" value="UniProtKB-SubCell"/>
</dbReference>
<evidence type="ECO:0000256" key="3">
    <source>
        <dbReference type="HAMAP-Rule" id="MF_01384"/>
    </source>
</evidence>
<keyword evidence="3" id="KW-0963">Cytoplasm</keyword>
<keyword evidence="3" id="KW-0996">Nickel insertion</keyword>
<dbReference type="HAMAP" id="MF_01384">
    <property type="entry name" value="UreD"/>
    <property type="match status" value="1"/>
</dbReference>
<evidence type="ECO:0000256" key="2">
    <source>
        <dbReference type="ARBA" id="ARBA00023186"/>
    </source>
</evidence>
<keyword evidence="5" id="KW-1185">Reference proteome</keyword>
<dbReference type="Pfam" id="PF01774">
    <property type="entry name" value="UreD"/>
    <property type="match status" value="1"/>
</dbReference>
<comment type="function">
    <text evidence="3">Required for maturation of urease via the functional incorporation of the urease nickel metallocenter.</text>
</comment>
<reference evidence="4 5" key="1">
    <citation type="journal article" date="2000" name="Arch. Microbiol.">
        <title>Rhodobaca bogoriensis gen. nov. and sp. nov., an alkaliphilic purple nonsulfur bacterium from African Rift Valley soda lakes.</title>
        <authorList>
            <person name="Milford A.D."/>
            <person name="Achenbach L.A."/>
            <person name="Jung D.O."/>
            <person name="Madigan M.T."/>
        </authorList>
    </citation>
    <scope>NUCLEOTIDE SEQUENCE [LARGE SCALE GENOMIC DNA]</scope>
    <source>
        <strain evidence="4 5">2376</strain>
    </source>
</reference>
<dbReference type="InterPro" id="IPR002669">
    <property type="entry name" value="UreD"/>
</dbReference>
<evidence type="ECO:0000256" key="1">
    <source>
        <dbReference type="ARBA" id="ARBA00007177"/>
    </source>
</evidence>
<comment type="similarity">
    <text evidence="1 3">Belongs to the UreD family.</text>
</comment>
<dbReference type="AlphaFoldDB" id="A0A7Z0HZM9"/>
<dbReference type="RefSeq" id="WP_179905980.1">
    <property type="nucleotide sequence ID" value="NZ_JACBXS010000016.1"/>
</dbReference>
<dbReference type="GO" id="GO:0016151">
    <property type="term" value="F:nickel cation binding"/>
    <property type="evidence" value="ECO:0007669"/>
    <property type="project" value="UniProtKB-UniRule"/>
</dbReference>
<comment type="caution">
    <text evidence="4">The sequence shown here is derived from an EMBL/GenBank/DDBJ whole genome shotgun (WGS) entry which is preliminary data.</text>
</comment>
<evidence type="ECO:0000313" key="4">
    <source>
        <dbReference type="EMBL" id="NYS25226.1"/>
    </source>
</evidence>
<dbReference type="Proteomes" id="UP000529417">
    <property type="component" value="Unassembled WGS sequence"/>
</dbReference>
<protein>
    <recommendedName>
        <fullName evidence="3">Urease accessory protein UreD</fullName>
    </recommendedName>
</protein>